<dbReference type="InterPro" id="IPR022882">
    <property type="entry name" value="tRNA_adenine-N6_MeTrfase"/>
</dbReference>
<evidence type="ECO:0000313" key="8">
    <source>
        <dbReference type="EMBL" id="KOO04998.1"/>
    </source>
</evidence>
<feature type="domain" description="Methyltransferase small" evidence="7">
    <location>
        <begin position="42"/>
        <end position="127"/>
    </location>
</feature>
<dbReference type="SUPFAM" id="SSF53335">
    <property type="entry name" value="S-adenosyl-L-methionine-dependent methyltransferases"/>
    <property type="match status" value="1"/>
</dbReference>
<dbReference type="PROSITE" id="PS00092">
    <property type="entry name" value="N6_MTASE"/>
    <property type="match status" value="1"/>
</dbReference>
<dbReference type="OrthoDB" id="5383291at2"/>
<gene>
    <name evidence="8" type="ORF">AKJ17_02080</name>
</gene>
<dbReference type="EC" id="2.1.1.223" evidence="6"/>
<dbReference type="PANTHER" id="PTHR47739:SF1">
    <property type="entry name" value="TRNA1(VAL) (ADENINE(37)-N6)-METHYLTRANSFERASE"/>
    <property type="match status" value="1"/>
</dbReference>
<keyword evidence="5 6" id="KW-0819">tRNA processing</keyword>
<comment type="catalytic activity">
    <reaction evidence="6">
        <text>adenosine(37) in tRNA1(Val) + S-adenosyl-L-methionine = N(6)-methyladenosine(37) in tRNA1(Val) + S-adenosyl-L-homocysteine + H(+)</text>
        <dbReference type="Rhea" id="RHEA:43160"/>
        <dbReference type="Rhea" id="RHEA-COMP:10369"/>
        <dbReference type="Rhea" id="RHEA-COMP:10370"/>
        <dbReference type="ChEBI" id="CHEBI:15378"/>
        <dbReference type="ChEBI" id="CHEBI:57856"/>
        <dbReference type="ChEBI" id="CHEBI:59789"/>
        <dbReference type="ChEBI" id="CHEBI:74411"/>
        <dbReference type="ChEBI" id="CHEBI:74449"/>
        <dbReference type="EC" id="2.1.1.223"/>
    </reaction>
</comment>
<dbReference type="InterPro" id="IPR002052">
    <property type="entry name" value="DNA_methylase_N6_adenine_CS"/>
</dbReference>
<comment type="subcellular location">
    <subcellularLocation>
        <location evidence="6">Cytoplasm</location>
    </subcellularLocation>
</comment>
<dbReference type="EMBL" id="LHPJ01000002">
    <property type="protein sequence ID" value="KOO04998.1"/>
    <property type="molecule type" value="Genomic_DNA"/>
</dbReference>
<comment type="caution">
    <text evidence="8">The sequence shown here is derived from an EMBL/GenBank/DDBJ whole genome shotgun (WGS) entry which is preliminary data.</text>
</comment>
<dbReference type="Gene3D" id="3.40.50.150">
    <property type="entry name" value="Vaccinia Virus protein VP39"/>
    <property type="match status" value="1"/>
</dbReference>
<dbReference type="InterPro" id="IPR029063">
    <property type="entry name" value="SAM-dependent_MTases_sf"/>
</dbReference>
<reference evidence="9" key="1">
    <citation type="submission" date="2015-08" db="EMBL/GenBank/DDBJ databases">
        <title>Vibrio galatheae sp. nov., a novel member of the Vibrionaceae family isolated from the Solomon Islands.</title>
        <authorList>
            <person name="Giubergia S."/>
            <person name="Machado H."/>
            <person name="Mateiu R.V."/>
            <person name="Gram L."/>
        </authorList>
    </citation>
    <scope>NUCLEOTIDE SEQUENCE [LARGE SCALE GENOMIC DNA]</scope>
    <source>
        <strain evidence="9">DSM 19584</strain>
    </source>
</reference>
<protein>
    <recommendedName>
        <fullName evidence="6">tRNA1(Val) (adenine(37)-N6)-methyltransferase</fullName>
        <ecNumber evidence="6">2.1.1.223</ecNumber>
    </recommendedName>
    <alternativeName>
        <fullName evidence="6">tRNA m6A37 methyltransferase</fullName>
    </alternativeName>
</protein>
<dbReference type="Pfam" id="PF05175">
    <property type="entry name" value="MTS"/>
    <property type="match status" value="1"/>
</dbReference>
<evidence type="ECO:0000256" key="3">
    <source>
        <dbReference type="ARBA" id="ARBA00022679"/>
    </source>
</evidence>
<dbReference type="Proteomes" id="UP000037515">
    <property type="component" value="Unassembled WGS sequence"/>
</dbReference>
<dbReference type="PANTHER" id="PTHR47739">
    <property type="entry name" value="TRNA1(VAL) (ADENINE(37)-N6)-METHYLTRANSFERASE"/>
    <property type="match status" value="1"/>
</dbReference>
<keyword evidence="2 6" id="KW-0489">Methyltransferase</keyword>
<dbReference type="CDD" id="cd02440">
    <property type="entry name" value="AdoMet_MTases"/>
    <property type="match status" value="1"/>
</dbReference>
<dbReference type="InterPro" id="IPR050210">
    <property type="entry name" value="tRNA_Adenine-N(6)_MTase"/>
</dbReference>
<comment type="function">
    <text evidence="6">Specifically methylates the adenine in position 37 of tRNA(1)(Val) (anticodon cmo5UAC).</text>
</comment>
<dbReference type="HAMAP" id="MF_01872">
    <property type="entry name" value="tRNA_methyltr_YfiC"/>
    <property type="match status" value="1"/>
</dbReference>
<evidence type="ECO:0000256" key="5">
    <source>
        <dbReference type="ARBA" id="ARBA00022694"/>
    </source>
</evidence>
<dbReference type="GO" id="GO:0032259">
    <property type="term" value="P:methylation"/>
    <property type="evidence" value="ECO:0007669"/>
    <property type="project" value="UniProtKB-KW"/>
</dbReference>
<organism evidence="8 9">
    <name type="scientific">Vibrio nereis</name>
    <dbReference type="NCBI Taxonomy" id="693"/>
    <lineage>
        <taxon>Bacteria</taxon>
        <taxon>Pseudomonadati</taxon>
        <taxon>Pseudomonadota</taxon>
        <taxon>Gammaproteobacteria</taxon>
        <taxon>Vibrionales</taxon>
        <taxon>Vibrionaceae</taxon>
        <taxon>Vibrio</taxon>
    </lineage>
</organism>
<sequence length="239" mass="26692">MNNKKNSTKDFLFKQFAIRGGSSGMPVSTDGVLLGAWSRIDKAQRILDIGTGTGLLTLMCAQRNQNATIEAIDIDVHAMDAAAFNVEQSPWAERICLYHSDVLNHSFDALFDTIVCNPPYFNSGEQAKSSQRATARHTDSLKHSELLARCSQLLNPEGNANFILPLEEGRQFIETAKLDGWHLQTLCEVKPTERKAIHRLLIELVKSPCEASLESLTIREKDGYSDAFVTLTKDFYLKM</sequence>
<dbReference type="GO" id="GO:0008033">
    <property type="term" value="P:tRNA processing"/>
    <property type="evidence" value="ECO:0007669"/>
    <property type="project" value="UniProtKB-UniRule"/>
</dbReference>
<keyword evidence="4 6" id="KW-0949">S-adenosyl-L-methionine</keyword>
<name>A0A0M0HTQ0_VIBNE</name>
<dbReference type="STRING" id="693.AKJ17_02080"/>
<evidence type="ECO:0000259" key="7">
    <source>
        <dbReference type="Pfam" id="PF05175"/>
    </source>
</evidence>
<dbReference type="PRINTS" id="PR00507">
    <property type="entry name" value="N12N6MTFRASE"/>
</dbReference>
<dbReference type="AlphaFoldDB" id="A0A0M0HTQ0"/>
<evidence type="ECO:0000256" key="6">
    <source>
        <dbReference type="HAMAP-Rule" id="MF_01872"/>
    </source>
</evidence>
<dbReference type="PATRIC" id="fig|693.5.peg.422"/>
<proteinExistence type="inferred from homology"/>
<evidence type="ECO:0000256" key="1">
    <source>
        <dbReference type="ARBA" id="ARBA00022490"/>
    </source>
</evidence>
<dbReference type="RefSeq" id="WP_053394132.1">
    <property type="nucleotide sequence ID" value="NZ_LHPJ01000002.1"/>
</dbReference>
<evidence type="ECO:0000256" key="4">
    <source>
        <dbReference type="ARBA" id="ARBA00022691"/>
    </source>
</evidence>
<dbReference type="InterPro" id="IPR007848">
    <property type="entry name" value="Small_mtfrase_dom"/>
</dbReference>
<keyword evidence="9" id="KW-1185">Reference proteome</keyword>
<dbReference type="GO" id="GO:0003676">
    <property type="term" value="F:nucleic acid binding"/>
    <property type="evidence" value="ECO:0007669"/>
    <property type="project" value="InterPro"/>
</dbReference>
<keyword evidence="3 6" id="KW-0808">Transferase</keyword>
<comment type="similarity">
    <text evidence="6">Belongs to the methyltransferase superfamily. tRNA (adenine-N(6)-)-methyltransferase family.</text>
</comment>
<dbReference type="GO" id="GO:0016430">
    <property type="term" value="F:tRNA (adenine-N6)-methyltransferase activity"/>
    <property type="evidence" value="ECO:0007669"/>
    <property type="project" value="UniProtKB-UniRule"/>
</dbReference>
<dbReference type="GO" id="GO:0005737">
    <property type="term" value="C:cytoplasm"/>
    <property type="evidence" value="ECO:0007669"/>
    <property type="project" value="UniProtKB-SubCell"/>
</dbReference>
<evidence type="ECO:0000313" key="9">
    <source>
        <dbReference type="Proteomes" id="UP000037515"/>
    </source>
</evidence>
<keyword evidence="1 6" id="KW-0963">Cytoplasm</keyword>
<evidence type="ECO:0000256" key="2">
    <source>
        <dbReference type="ARBA" id="ARBA00022603"/>
    </source>
</evidence>
<accession>A0A0M0HTQ0</accession>